<dbReference type="Proteomes" id="UP000294744">
    <property type="component" value="Unassembled WGS sequence"/>
</dbReference>
<dbReference type="RefSeq" id="WP_132620205.1">
    <property type="nucleotide sequence ID" value="NZ_SMKV01000005.1"/>
</dbReference>
<proteinExistence type="predicted"/>
<name>A0A4R4V0G5_9PSEU</name>
<evidence type="ECO:0000256" key="1">
    <source>
        <dbReference type="SAM" id="Phobius"/>
    </source>
</evidence>
<keyword evidence="1" id="KW-0472">Membrane</keyword>
<dbReference type="NCBIfam" id="NF033218">
    <property type="entry name" value="anchor_AmaP"/>
    <property type="match status" value="1"/>
</dbReference>
<dbReference type="EMBL" id="SMKV01000005">
    <property type="protein sequence ID" value="TDC95074.1"/>
    <property type="molecule type" value="Genomic_DNA"/>
</dbReference>
<protein>
    <submittedName>
        <fullName evidence="2">Alkaline shock response membrane anchor protein AmaP</fullName>
    </submittedName>
</protein>
<sequence length="200" mass="21740">MSEIKPSSTPIGRGTGFERGAVVLLGLLSLLVGVAAVTVGSGVLGVFRAQRPVADPLVVQWVQDNSRLVAAIGIVAGLVLFVLGLWWLVRAMRPEQRPDFRLEHSDSGNLDVTAGALSDAVRADAEQVQGVKRARVRMAGTDRSPSLRLTLSLQEGTDVRHVWDELDEKVLARARQALGRETLPTAIRLRLDRSPKQRVQ</sequence>
<keyword evidence="1" id="KW-1133">Transmembrane helix</keyword>
<keyword evidence="3" id="KW-1185">Reference proteome</keyword>
<feature type="transmembrane region" description="Helical" evidence="1">
    <location>
        <begin position="21"/>
        <end position="47"/>
    </location>
</feature>
<dbReference type="OrthoDB" id="5186521at2"/>
<feature type="transmembrane region" description="Helical" evidence="1">
    <location>
        <begin position="67"/>
        <end position="89"/>
    </location>
</feature>
<comment type="caution">
    <text evidence="2">The sequence shown here is derived from an EMBL/GenBank/DDBJ whole genome shotgun (WGS) entry which is preliminary data.</text>
</comment>
<dbReference type="AlphaFoldDB" id="A0A4R4V0G5"/>
<evidence type="ECO:0000313" key="3">
    <source>
        <dbReference type="Proteomes" id="UP000294744"/>
    </source>
</evidence>
<reference evidence="2 3" key="1">
    <citation type="submission" date="2019-03" db="EMBL/GenBank/DDBJ databases">
        <title>Draft genome sequences of novel Actinobacteria.</title>
        <authorList>
            <person name="Sahin N."/>
            <person name="Ay H."/>
            <person name="Saygin H."/>
        </authorList>
    </citation>
    <scope>NUCLEOTIDE SEQUENCE [LARGE SCALE GENOMIC DNA]</scope>
    <source>
        <strain evidence="2 3">16K404</strain>
    </source>
</reference>
<accession>A0A4R4V0G5</accession>
<evidence type="ECO:0000313" key="2">
    <source>
        <dbReference type="EMBL" id="TDC95074.1"/>
    </source>
</evidence>
<keyword evidence="1" id="KW-0812">Transmembrane</keyword>
<gene>
    <name evidence="2" type="primary">amaP</name>
    <name evidence="2" type="ORF">E1161_05410</name>
</gene>
<organism evidence="2 3">
    <name type="scientific">Saccharopolyspora aridisoli</name>
    <dbReference type="NCBI Taxonomy" id="2530385"/>
    <lineage>
        <taxon>Bacteria</taxon>
        <taxon>Bacillati</taxon>
        <taxon>Actinomycetota</taxon>
        <taxon>Actinomycetes</taxon>
        <taxon>Pseudonocardiales</taxon>
        <taxon>Pseudonocardiaceae</taxon>
        <taxon>Saccharopolyspora</taxon>
    </lineage>
</organism>